<evidence type="ECO:0000313" key="2">
    <source>
        <dbReference type="RefSeq" id="XP_022291942.1"/>
    </source>
</evidence>
<gene>
    <name evidence="2" type="primary">LOC111103173</name>
</gene>
<evidence type="ECO:0000313" key="1">
    <source>
        <dbReference type="Proteomes" id="UP000694844"/>
    </source>
</evidence>
<organism evidence="1 2">
    <name type="scientific">Crassostrea virginica</name>
    <name type="common">Eastern oyster</name>
    <dbReference type="NCBI Taxonomy" id="6565"/>
    <lineage>
        <taxon>Eukaryota</taxon>
        <taxon>Metazoa</taxon>
        <taxon>Spiralia</taxon>
        <taxon>Lophotrochozoa</taxon>
        <taxon>Mollusca</taxon>
        <taxon>Bivalvia</taxon>
        <taxon>Autobranchia</taxon>
        <taxon>Pteriomorphia</taxon>
        <taxon>Ostreida</taxon>
        <taxon>Ostreoidea</taxon>
        <taxon>Ostreidae</taxon>
        <taxon>Crassostrea</taxon>
    </lineage>
</organism>
<dbReference type="RefSeq" id="XP_022291942.1">
    <property type="nucleotide sequence ID" value="XM_022436234.1"/>
</dbReference>
<dbReference type="AlphaFoldDB" id="A0A8B8AK70"/>
<dbReference type="KEGG" id="cvn:111103173"/>
<accession>A0A8B8AK70</accession>
<sequence length="112" mass="13244">MKFSEIFSLQPELGDTRKTHINIGKQEVISIPDLRFIRYPKHYLGTILVMLTEIIFTFLNEDHYKSIEKGLPCDKKRASISYTKPFDYWNPEDREAIYSSLFWLGHLQSSEK</sequence>
<dbReference type="Proteomes" id="UP000694844">
    <property type="component" value="Chromosome 7"/>
</dbReference>
<keyword evidence="1" id="KW-1185">Reference proteome</keyword>
<reference evidence="2" key="1">
    <citation type="submission" date="2025-08" db="UniProtKB">
        <authorList>
            <consortium name="RefSeq"/>
        </authorList>
    </citation>
    <scope>IDENTIFICATION</scope>
    <source>
        <tissue evidence="2">Whole sample</tissue>
    </source>
</reference>
<name>A0A8B8AK70_CRAVI</name>
<protein>
    <submittedName>
        <fullName evidence="2">Uncharacterized protein LOC111103173</fullName>
    </submittedName>
</protein>
<dbReference type="GeneID" id="111103173"/>
<proteinExistence type="predicted"/>